<dbReference type="EMBL" id="MJEQ01004980">
    <property type="protein sequence ID" value="OIT20716.1"/>
    <property type="molecule type" value="Genomic_DNA"/>
</dbReference>
<accession>A0A1J6JW84</accession>
<name>A0A1J6JW84_NICAT</name>
<organism evidence="2 3">
    <name type="scientific">Nicotiana attenuata</name>
    <name type="common">Coyote tobacco</name>
    <dbReference type="NCBI Taxonomy" id="49451"/>
    <lineage>
        <taxon>Eukaryota</taxon>
        <taxon>Viridiplantae</taxon>
        <taxon>Streptophyta</taxon>
        <taxon>Embryophyta</taxon>
        <taxon>Tracheophyta</taxon>
        <taxon>Spermatophyta</taxon>
        <taxon>Magnoliopsida</taxon>
        <taxon>eudicotyledons</taxon>
        <taxon>Gunneridae</taxon>
        <taxon>Pentapetalae</taxon>
        <taxon>asterids</taxon>
        <taxon>lamiids</taxon>
        <taxon>Solanales</taxon>
        <taxon>Solanaceae</taxon>
        <taxon>Nicotianoideae</taxon>
        <taxon>Nicotianeae</taxon>
        <taxon>Nicotiana</taxon>
    </lineage>
</organism>
<evidence type="ECO:0000313" key="3">
    <source>
        <dbReference type="Proteomes" id="UP000187609"/>
    </source>
</evidence>
<evidence type="ECO:0000313" key="2">
    <source>
        <dbReference type="EMBL" id="OIT20716.1"/>
    </source>
</evidence>
<feature type="non-terminal residue" evidence="2">
    <location>
        <position position="1"/>
    </location>
</feature>
<comment type="caution">
    <text evidence="2">The sequence shown here is derived from an EMBL/GenBank/DDBJ whole genome shotgun (WGS) entry which is preliminary data.</text>
</comment>
<dbReference type="AlphaFoldDB" id="A0A1J6JW84"/>
<protein>
    <submittedName>
        <fullName evidence="2">Uncharacterized protein</fullName>
    </submittedName>
</protein>
<feature type="non-terminal residue" evidence="2">
    <location>
        <position position="302"/>
    </location>
</feature>
<feature type="region of interest" description="Disordered" evidence="1">
    <location>
        <begin position="157"/>
        <end position="184"/>
    </location>
</feature>
<sequence>LDFQPGKDTVIEEQGTQFELGNHADIQKGVVGKTVAECSQVPVISKIDKGPCPPSRDIPAKRALATVSNVVNPIVEAYDKLASAVKIVSTGTKIDDRGDVVEKGNGLTPLSPGFSKTEHIVISSQAVDCDDNNVHLHSKGVGDRGELNTQKSKQSISAVEDSSSEFGQHRALTNSAAVTRSRTNEQCQSSRTEQLISATCKKNRITNVGCKDRWYKNVADKTEIEEKLQGSEVTFMRCRQKRMNEGLHPQQNRTTEMIGGVNLQGLSRRINKQMILASESLSIQLRNGRFRDFGSRNEEEDR</sequence>
<evidence type="ECO:0000256" key="1">
    <source>
        <dbReference type="SAM" id="MobiDB-lite"/>
    </source>
</evidence>
<dbReference type="Proteomes" id="UP000187609">
    <property type="component" value="Unassembled WGS sequence"/>
</dbReference>
<gene>
    <name evidence="2" type="ORF">A4A49_61912</name>
</gene>
<proteinExistence type="predicted"/>
<keyword evidence="3" id="KW-1185">Reference proteome</keyword>
<reference evidence="2" key="1">
    <citation type="submission" date="2016-11" db="EMBL/GenBank/DDBJ databases">
        <title>The genome of Nicotiana attenuata.</title>
        <authorList>
            <person name="Xu S."/>
            <person name="Brockmoeller T."/>
            <person name="Gaquerel E."/>
            <person name="Navarro A."/>
            <person name="Kuhl H."/>
            <person name="Gase K."/>
            <person name="Ling Z."/>
            <person name="Zhou W."/>
            <person name="Kreitzer C."/>
            <person name="Stanke M."/>
            <person name="Tang H."/>
            <person name="Lyons E."/>
            <person name="Pandey P."/>
            <person name="Pandey S.P."/>
            <person name="Timmermann B."/>
            <person name="Baldwin I.T."/>
        </authorList>
    </citation>
    <scope>NUCLEOTIDE SEQUENCE [LARGE SCALE GENOMIC DNA]</scope>
    <source>
        <strain evidence="2">UT</strain>
    </source>
</reference>